<protein>
    <submittedName>
        <fullName evidence="1">Uncharacterized protein</fullName>
    </submittedName>
</protein>
<keyword evidence="2" id="KW-1185">Reference proteome</keyword>
<evidence type="ECO:0000313" key="1">
    <source>
        <dbReference type="EMBL" id="TNN76943.1"/>
    </source>
</evidence>
<dbReference type="EMBL" id="SRLO01000088">
    <property type="protein sequence ID" value="TNN76943.1"/>
    <property type="molecule type" value="Genomic_DNA"/>
</dbReference>
<gene>
    <name evidence="1" type="ORF">EYF80_012789</name>
</gene>
<accession>A0A4Z2IIC1</accession>
<dbReference type="Proteomes" id="UP000314294">
    <property type="component" value="Unassembled WGS sequence"/>
</dbReference>
<reference evidence="1 2" key="1">
    <citation type="submission" date="2019-03" db="EMBL/GenBank/DDBJ databases">
        <title>First draft genome of Liparis tanakae, snailfish: a comprehensive survey of snailfish specific genes.</title>
        <authorList>
            <person name="Kim W."/>
            <person name="Song I."/>
            <person name="Jeong J.-H."/>
            <person name="Kim D."/>
            <person name="Kim S."/>
            <person name="Ryu S."/>
            <person name="Song J.Y."/>
            <person name="Lee S.K."/>
        </authorList>
    </citation>
    <scope>NUCLEOTIDE SEQUENCE [LARGE SCALE GENOMIC DNA]</scope>
    <source>
        <tissue evidence="1">Muscle</tissue>
    </source>
</reference>
<comment type="caution">
    <text evidence="1">The sequence shown here is derived from an EMBL/GenBank/DDBJ whole genome shotgun (WGS) entry which is preliminary data.</text>
</comment>
<name>A0A4Z2IIC1_9TELE</name>
<proteinExistence type="predicted"/>
<dbReference type="AlphaFoldDB" id="A0A4Z2IIC1"/>
<sequence>MELKHDFGFIAQFTASAENHAVVAEVQRKVSAPCGNIGRAYKSRLLLDGLIRTKSSAAALPLPSPSTFRTTFFCPSCLLDFVFLPCPCWRSFSCTWSAMALFSTPLSASAGCFACLDLSAARSSEGSCLGIQGWSDLFGMGQDLKSFWYWVSLLNGVSGSWYSFLGLQLGSGRTFQCL</sequence>
<organism evidence="1 2">
    <name type="scientific">Liparis tanakae</name>
    <name type="common">Tanaka's snailfish</name>
    <dbReference type="NCBI Taxonomy" id="230148"/>
    <lineage>
        <taxon>Eukaryota</taxon>
        <taxon>Metazoa</taxon>
        <taxon>Chordata</taxon>
        <taxon>Craniata</taxon>
        <taxon>Vertebrata</taxon>
        <taxon>Euteleostomi</taxon>
        <taxon>Actinopterygii</taxon>
        <taxon>Neopterygii</taxon>
        <taxon>Teleostei</taxon>
        <taxon>Neoteleostei</taxon>
        <taxon>Acanthomorphata</taxon>
        <taxon>Eupercaria</taxon>
        <taxon>Perciformes</taxon>
        <taxon>Cottioidei</taxon>
        <taxon>Cottales</taxon>
        <taxon>Liparidae</taxon>
        <taxon>Liparis</taxon>
    </lineage>
</organism>
<evidence type="ECO:0000313" key="2">
    <source>
        <dbReference type="Proteomes" id="UP000314294"/>
    </source>
</evidence>